<proteinExistence type="predicted"/>
<evidence type="ECO:0000256" key="1">
    <source>
        <dbReference type="SAM" id="MobiDB-lite"/>
    </source>
</evidence>
<dbReference type="Proteomes" id="UP001063166">
    <property type="component" value="Unassembled WGS sequence"/>
</dbReference>
<organism evidence="2 3">
    <name type="scientific">Lyophyllum shimeji</name>
    <name type="common">Hon-shimeji</name>
    <name type="synonym">Tricholoma shimeji</name>
    <dbReference type="NCBI Taxonomy" id="47721"/>
    <lineage>
        <taxon>Eukaryota</taxon>
        <taxon>Fungi</taxon>
        <taxon>Dikarya</taxon>
        <taxon>Basidiomycota</taxon>
        <taxon>Agaricomycotina</taxon>
        <taxon>Agaricomycetes</taxon>
        <taxon>Agaricomycetidae</taxon>
        <taxon>Agaricales</taxon>
        <taxon>Tricholomatineae</taxon>
        <taxon>Lyophyllaceae</taxon>
        <taxon>Lyophyllum</taxon>
    </lineage>
</organism>
<dbReference type="EMBL" id="BRPK01000009">
    <property type="protein sequence ID" value="GLB41188.1"/>
    <property type="molecule type" value="Genomic_DNA"/>
</dbReference>
<dbReference type="AlphaFoldDB" id="A0A9P3PSE2"/>
<dbReference type="OrthoDB" id="1099063at2759"/>
<accession>A0A9P3PSE2</accession>
<name>A0A9P3PSE2_LYOSH</name>
<sequence>MPPTPPRLPQDIIDNIIAELTGHVETLKRCSVVSSSFRDPSQRVLFQWISTGMHPNSWSTVEKVIRSNPRLASFVKALHLQLPEFERQSGTYIFEYLTSLRTLHIENSYHISWSAWWERCWTTVSRELKAEIVNLLVSPKLERLILANVAGFPLAFLKRCSQLKEVQLQGFQVHDTSEEGAAAASALIRSSQATASGQGYLNSLAGDSCKQLLPILRGPSAPLSFSRLKRYYGDVKELEVFQAILDLSAGSLEVVHAMTIAERLPFSHMDLSRLTNLRVIRFSIPHTSLPSSLMWASHALETLTERNVLEQAVFTLLDSDSFLGRAIYLLQQTLPEFFLVGLVTSIDRETGTPRPASASIPVLNANPLDVQTYIDEDNETIYSPKVRLSYTPPVALPPPFPATLHIEGLPLYLASSVFIRHTLNALYSDLNVELRKVIVKTPRSKESVSGEVTFEEPKAPLQEVRRERDKRLLVGFCVTGKSRVSGARGQWEVNSTYSFSPNTGLIDRHVIDSIYPPPHQAVYDSLRMSLGKVFGFGIEEGSQARSNSAACSASSGIPGGDRNGKEH</sequence>
<protein>
    <submittedName>
        <fullName evidence="2">Uncharacterized protein</fullName>
    </submittedName>
</protein>
<gene>
    <name evidence="2" type="ORF">LshimejAT787_0904030</name>
</gene>
<comment type="caution">
    <text evidence="2">The sequence shown here is derived from an EMBL/GenBank/DDBJ whole genome shotgun (WGS) entry which is preliminary data.</text>
</comment>
<reference evidence="2" key="1">
    <citation type="submission" date="2022-07" db="EMBL/GenBank/DDBJ databases">
        <title>The genome of Lyophyllum shimeji provides insight into the initial evolution of ectomycorrhizal fungal genome.</title>
        <authorList>
            <person name="Kobayashi Y."/>
            <person name="Shibata T."/>
            <person name="Hirakawa H."/>
            <person name="Shigenobu S."/>
            <person name="Nishiyama T."/>
            <person name="Yamada A."/>
            <person name="Hasebe M."/>
            <person name="Kawaguchi M."/>
        </authorList>
    </citation>
    <scope>NUCLEOTIDE SEQUENCE</scope>
    <source>
        <strain evidence="2">AT787</strain>
    </source>
</reference>
<keyword evidence="3" id="KW-1185">Reference proteome</keyword>
<evidence type="ECO:0000313" key="2">
    <source>
        <dbReference type="EMBL" id="GLB41188.1"/>
    </source>
</evidence>
<evidence type="ECO:0000313" key="3">
    <source>
        <dbReference type="Proteomes" id="UP001063166"/>
    </source>
</evidence>
<feature type="compositionally biased region" description="Low complexity" evidence="1">
    <location>
        <begin position="545"/>
        <end position="555"/>
    </location>
</feature>
<feature type="region of interest" description="Disordered" evidence="1">
    <location>
        <begin position="545"/>
        <end position="567"/>
    </location>
</feature>